<proteinExistence type="predicted"/>
<evidence type="ECO:0000256" key="1">
    <source>
        <dbReference type="ARBA" id="ARBA00022857"/>
    </source>
</evidence>
<dbReference type="SUPFAM" id="SSF51735">
    <property type="entry name" value="NAD(P)-binding Rossmann-fold domains"/>
    <property type="match status" value="1"/>
</dbReference>
<gene>
    <name evidence="2" type="ORF">LCGC14_3028580</name>
</gene>
<dbReference type="Pfam" id="PF13602">
    <property type="entry name" value="ADH_zinc_N_2"/>
    <property type="match status" value="1"/>
</dbReference>
<name>A0A0F8WSY5_9ZZZZ</name>
<dbReference type="EMBL" id="LAZR01063178">
    <property type="protein sequence ID" value="KKK60017.1"/>
    <property type="molecule type" value="Genomic_DNA"/>
</dbReference>
<dbReference type="PANTHER" id="PTHR44154:SF1">
    <property type="entry name" value="QUINONE OXIDOREDUCTASE"/>
    <property type="match status" value="1"/>
</dbReference>
<sequence>MLGERRNPAIVFEHPGEDTIPTSIFVCDNGGMVVICAGTTGFSAVVDLRYLWMRQKRFQGSHFANDEQAAAFNQMVVDGKIDPCVSRTFSFEEIPVAHQLMYENRHPEGNMVALVGAPREGLTDLP</sequence>
<dbReference type="Gene3D" id="3.90.180.10">
    <property type="entry name" value="Medium-chain alcohol dehydrogenases, catalytic domain"/>
    <property type="match status" value="1"/>
</dbReference>
<accession>A0A0F8WSY5</accession>
<dbReference type="PANTHER" id="PTHR44154">
    <property type="entry name" value="QUINONE OXIDOREDUCTASE"/>
    <property type="match status" value="1"/>
</dbReference>
<evidence type="ECO:0000313" key="2">
    <source>
        <dbReference type="EMBL" id="KKK60017.1"/>
    </source>
</evidence>
<comment type="caution">
    <text evidence="2">The sequence shown here is derived from an EMBL/GenBank/DDBJ whole genome shotgun (WGS) entry which is preliminary data.</text>
</comment>
<organism evidence="2">
    <name type="scientific">marine sediment metagenome</name>
    <dbReference type="NCBI Taxonomy" id="412755"/>
    <lineage>
        <taxon>unclassified sequences</taxon>
        <taxon>metagenomes</taxon>
        <taxon>ecological metagenomes</taxon>
    </lineage>
</organism>
<dbReference type="InterPro" id="IPR036291">
    <property type="entry name" value="NAD(P)-bd_dom_sf"/>
</dbReference>
<dbReference type="InterPro" id="IPR051603">
    <property type="entry name" value="Zinc-ADH_QOR/CCCR"/>
</dbReference>
<protein>
    <submittedName>
        <fullName evidence="2">Uncharacterized protein</fullName>
    </submittedName>
</protein>
<reference evidence="2" key="1">
    <citation type="journal article" date="2015" name="Nature">
        <title>Complex archaea that bridge the gap between prokaryotes and eukaryotes.</title>
        <authorList>
            <person name="Spang A."/>
            <person name="Saw J.H."/>
            <person name="Jorgensen S.L."/>
            <person name="Zaremba-Niedzwiedzka K."/>
            <person name="Martijn J."/>
            <person name="Lind A.E."/>
            <person name="van Eijk R."/>
            <person name="Schleper C."/>
            <person name="Guy L."/>
            <person name="Ettema T.J."/>
        </authorList>
    </citation>
    <scope>NUCLEOTIDE SEQUENCE</scope>
</reference>
<keyword evidence="1" id="KW-0521">NADP</keyword>
<dbReference type="AlphaFoldDB" id="A0A0F8WSY5"/>
<dbReference type="Gene3D" id="3.40.50.720">
    <property type="entry name" value="NAD(P)-binding Rossmann-like Domain"/>
    <property type="match status" value="1"/>
</dbReference>